<dbReference type="AlphaFoldDB" id="A0A0F9S2B9"/>
<name>A0A0F9S2B9_9ZZZZ</name>
<accession>A0A0F9S2B9</accession>
<reference evidence="1" key="1">
    <citation type="journal article" date="2015" name="Nature">
        <title>Complex archaea that bridge the gap between prokaryotes and eukaryotes.</title>
        <authorList>
            <person name="Spang A."/>
            <person name="Saw J.H."/>
            <person name="Jorgensen S.L."/>
            <person name="Zaremba-Niedzwiedzka K."/>
            <person name="Martijn J."/>
            <person name="Lind A.E."/>
            <person name="van Eijk R."/>
            <person name="Schleper C."/>
            <person name="Guy L."/>
            <person name="Ettema T.J."/>
        </authorList>
    </citation>
    <scope>NUCLEOTIDE SEQUENCE</scope>
</reference>
<comment type="caution">
    <text evidence="1">The sequence shown here is derived from an EMBL/GenBank/DDBJ whole genome shotgun (WGS) entry which is preliminary data.</text>
</comment>
<dbReference type="Pfam" id="PF08897">
    <property type="entry name" value="DUF1841"/>
    <property type="match status" value="1"/>
</dbReference>
<gene>
    <name evidence="1" type="ORF">LCGC14_0524240</name>
</gene>
<proteinExistence type="predicted"/>
<sequence>MMFGQNRQQLRQFYHDVWQKQADKQSLSALEIIVAQVINEHPEYQSIFNSDASLEQEYFVEQGQTNPFLHMGLHISLHEQISTDRPNGIRAIYQQLKSRYGDVHTTEHHMMECLTESLWLAQRNNQPPSESDYLLALQQHVSDKNNGQ</sequence>
<dbReference type="InterPro" id="IPR014993">
    <property type="entry name" value="DUF1841"/>
</dbReference>
<dbReference type="EMBL" id="LAZR01000666">
    <property type="protein sequence ID" value="KKN61234.1"/>
    <property type="molecule type" value="Genomic_DNA"/>
</dbReference>
<evidence type="ECO:0008006" key="2">
    <source>
        <dbReference type="Google" id="ProtNLM"/>
    </source>
</evidence>
<evidence type="ECO:0000313" key="1">
    <source>
        <dbReference type="EMBL" id="KKN61234.1"/>
    </source>
</evidence>
<protein>
    <recommendedName>
        <fullName evidence="2">DUF1841 domain-containing protein</fullName>
    </recommendedName>
</protein>
<organism evidence="1">
    <name type="scientific">marine sediment metagenome</name>
    <dbReference type="NCBI Taxonomy" id="412755"/>
    <lineage>
        <taxon>unclassified sequences</taxon>
        <taxon>metagenomes</taxon>
        <taxon>ecological metagenomes</taxon>
    </lineage>
</organism>